<reference evidence="2 3" key="1">
    <citation type="submission" date="2019-11" db="EMBL/GenBank/DDBJ databases">
        <title>Pedobacter sp. HMF7647 Genome sequencing and assembly.</title>
        <authorList>
            <person name="Kang H."/>
            <person name="Kim H."/>
            <person name="Joh K."/>
        </authorList>
    </citation>
    <scope>NUCLEOTIDE SEQUENCE [LARGE SCALE GENOMIC DNA]</scope>
    <source>
        <strain evidence="2 3">HMF7647</strain>
    </source>
</reference>
<accession>A0A7K1Y8N6</accession>
<evidence type="ECO:0000256" key="1">
    <source>
        <dbReference type="SAM" id="SignalP"/>
    </source>
</evidence>
<keyword evidence="3" id="KW-1185">Reference proteome</keyword>
<evidence type="ECO:0000313" key="3">
    <source>
        <dbReference type="Proteomes" id="UP000466586"/>
    </source>
</evidence>
<dbReference type="EMBL" id="WVHT01000003">
    <property type="protein sequence ID" value="MXV50963.1"/>
    <property type="molecule type" value="Genomic_DNA"/>
</dbReference>
<feature type="chain" id="PRO_5029619100" description="Outer membrane beta-barrel protein" evidence="1">
    <location>
        <begin position="24"/>
        <end position="156"/>
    </location>
</feature>
<keyword evidence="1" id="KW-0732">Signal</keyword>
<feature type="signal peptide" evidence="1">
    <location>
        <begin position="1"/>
        <end position="23"/>
    </location>
</feature>
<comment type="caution">
    <text evidence="2">The sequence shown here is derived from an EMBL/GenBank/DDBJ whole genome shotgun (WGS) entry which is preliminary data.</text>
</comment>
<dbReference type="RefSeq" id="WP_160844142.1">
    <property type="nucleotide sequence ID" value="NZ_WVHT01000003.1"/>
</dbReference>
<organism evidence="2 3">
    <name type="scientific">Hufsiella arboris</name>
    <dbReference type="NCBI Taxonomy" id="2695275"/>
    <lineage>
        <taxon>Bacteria</taxon>
        <taxon>Pseudomonadati</taxon>
        <taxon>Bacteroidota</taxon>
        <taxon>Sphingobacteriia</taxon>
        <taxon>Sphingobacteriales</taxon>
        <taxon>Sphingobacteriaceae</taxon>
        <taxon>Hufsiella</taxon>
    </lineage>
</organism>
<sequence length="156" mass="17411">MTRKCLPALVLFFLCFFSLNLKAQDYKNAIGVRLGTYTGVNFKTFLNADDALDFNLSFRTHNGYKDVRLTGLYQIHAPIEDVPGLRWYYGFGASIGSQKYQDDSGLFFSIDGVAGLDYKFGGAPINLALDWRPRLELSPDANVTASDIGLAVRFTF</sequence>
<evidence type="ECO:0008006" key="4">
    <source>
        <dbReference type="Google" id="ProtNLM"/>
    </source>
</evidence>
<name>A0A7K1Y8N6_9SPHI</name>
<proteinExistence type="predicted"/>
<gene>
    <name evidence="2" type="ORF">GS399_08260</name>
</gene>
<dbReference type="Proteomes" id="UP000466586">
    <property type="component" value="Unassembled WGS sequence"/>
</dbReference>
<evidence type="ECO:0000313" key="2">
    <source>
        <dbReference type="EMBL" id="MXV50963.1"/>
    </source>
</evidence>
<dbReference type="AlphaFoldDB" id="A0A7K1Y8N6"/>
<protein>
    <recommendedName>
        <fullName evidence="4">Outer membrane beta-barrel protein</fullName>
    </recommendedName>
</protein>